<proteinExistence type="predicted"/>
<evidence type="ECO:0000313" key="2">
    <source>
        <dbReference type="EMBL" id="CZT23420.1"/>
    </source>
</evidence>
<dbReference type="OrthoDB" id="3935682at2759"/>
<keyword evidence="1" id="KW-0732">Signal</keyword>
<gene>
    <name evidence="2" type="ORF">RCC_09134</name>
</gene>
<feature type="signal peptide" evidence="1">
    <location>
        <begin position="1"/>
        <end position="18"/>
    </location>
</feature>
<dbReference type="AlphaFoldDB" id="A0A2D3V912"/>
<dbReference type="Proteomes" id="UP000225277">
    <property type="component" value="Unassembled WGS sequence"/>
</dbReference>
<dbReference type="STRING" id="112498.A0A2D3V912"/>
<organism evidence="2 3">
    <name type="scientific">Ramularia collo-cygni</name>
    <dbReference type="NCBI Taxonomy" id="112498"/>
    <lineage>
        <taxon>Eukaryota</taxon>
        <taxon>Fungi</taxon>
        <taxon>Dikarya</taxon>
        <taxon>Ascomycota</taxon>
        <taxon>Pezizomycotina</taxon>
        <taxon>Dothideomycetes</taxon>
        <taxon>Dothideomycetidae</taxon>
        <taxon>Mycosphaerellales</taxon>
        <taxon>Mycosphaerellaceae</taxon>
        <taxon>Ramularia</taxon>
    </lineage>
</organism>
<feature type="chain" id="PRO_5013830858" description="GPI anchored cell wall protein" evidence="1">
    <location>
        <begin position="19"/>
        <end position="223"/>
    </location>
</feature>
<sequence length="223" mass="22186">MFTSTLALTASLAIGAFAQNITSAMSSAAVTRSATLSGTGSAQTTIAAIVGEAGELLEGSIIAADACATTMALSCGADSYLCDSISDVVFTVTQGPEIYEMAYETSTAGGRLTVSQSCDLDGPVGSFTRAVCEYSFLVSVAGTQTKESSTTTIFGTQSDFQYAQLPITAGAEKLPSVSAACTATAAAATDTSSGGAAAPTGIRSEIYKVMVPVGAVLAAGAML</sequence>
<reference evidence="2 3" key="1">
    <citation type="submission" date="2016-03" db="EMBL/GenBank/DDBJ databases">
        <authorList>
            <person name="Ploux O."/>
        </authorList>
    </citation>
    <scope>NUCLEOTIDE SEQUENCE [LARGE SCALE GENOMIC DNA]</scope>
    <source>
        <strain evidence="2 3">URUG2</strain>
    </source>
</reference>
<evidence type="ECO:0000256" key="1">
    <source>
        <dbReference type="SAM" id="SignalP"/>
    </source>
</evidence>
<evidence type="ECO:0008006" key="4">
    <source>
        <dbReference type="Google" id="ProtNLM"/>
    </source>
</evidence>
<evidence type="ECO:0000313" key="3">
    <source>
        <dbReference type="Proteomes" id="UP000225277"/>
    </source>
</evidence>
<keyword evidence="3" id="KW-1185">Reference proteome</keyword>
<accession>A0A2D3V912</accession>
<dbReference type="EMBL" id="FJUY01000016">
    <property type="protein sequence ID" value="CZT23420.1"/>
    <property type="molecule type" value="Genomic_DNA"/>
</dbReference>
<name>A0A2D3V912_9PEZI</name>
<dbReference type="RefSeq" id="XP_023630144.1">
    <property type="nucleotide sequence ID" value="XM_023774376.1"/>
</dbReference>
<protein>
    <recommendedName>
        <fullName evidence="4">GPI anchored cell wall protein</fullName>
    </recommendedName>
</protein>
<dbReference type="GeneID" id="35604207"/>